<dbReference type="AlphaFoldDB" id="A0A382X2P3"/>
<dbReference type="EMBL" id="UINC01164485">
    <property type="protein sequence ID" value="SVD65362.1"/>
    <property type="molecule type" value="Genomic_DNA"/>
</dbReference>
<reference evidence="1" key="1">
    <citation type="submission" date="2018-05" db="EMBL/GenBank/DDBJ databases">
        <authorList>
            <person name="Lanie J.A."/>
            <person name="Ng W.-L."/>
            <person name="Kazmierczak K.M."/>
            <person name="Andrzejewski T.M."/>
            <person name="Davidsen T.M."/>
            <person name="Wayne K.J."/>
            <person name="Tettelin H."/>
            <person name="Glass J.I."/>
            <person name="Rusch D."/>
            <person name="Podicherti R."/>
            <person name="Tsui H.-C.T."/>
            <person name="Winkler M.E."/>
        </authorList>
    </citation>
    <scope>NUCLEOTIDE SEQUENCE</scope>
</reference>
<name>A0A382X2P3_9ZZZZ</name>
<evidence type="ECO:0000313" key="1">
    <source>
        <dbReference type="EMBL" id="SVD65362.1"/>
    </source>
</evidence>
<organism evidence="1">
    <name type="scientific">marine metagenome</name>
    <dbReference type="NCBI Taxonomy" id="408172"/>
    <lineage>
        <taxon>unclassified sequences</taxon>
        <taxon>metagenomes</taxon>
        <taxon>ecological metagenomes</taxon>
    </lineage>
</organism>
<accession>A0A382X2P3</accession>
<protein>
    <submittedName>
        <fullName evidence="1">Uncharacterized protein</fullName>
    </submittedName>
</protein>
<sequence length="96" mass="10743">MHSLILSLFVSVILATNNSRGELPIGLTEDERSRIHEIYTMGRDTDPPPTPIRNVAEYERMKGVLIRYPFGISTAIIAEMSEDVTIYCLVSSSQQS</sequence>
<gene>
    <name evidence="1" type="ORF">METZ01_LOCUS418216</name>
</gene>
<proteinExistence type="predicted"/>
<dbReference type="Gene3D" id="3.75.10.10">
    <property type="entry name" value="L-arginine/glycine Amidinotransferase, Chain A"/>
    <property type="match status" value="1"/>
</dbReference>
<feature type="non-terminal residue" evidence="1">
    <location>
        <position position="96"/>
    </location>
</feature>